<protein>
    <submittedName>
        <fullName evidence="1">Putative ovule protein</fullName>
    </submittedName>
</protein>
<accession>A0A0V0IW17</accession>
<evidence type="ECO:0000313" key="1">
    <source>
        <dbReference type="EMBL" id="JAP36176.1"/>
    </source>
</evidence>
<reference evidence="1" key="1">
    <citation type="submission" date="2015-12" db="EMBL/GenBank/DDBJ databases">
        <title>Gene expression during late stages of embryo sac development: a critical building block for successful pollen-pistil interactions.</title>
        <authorList>
            <person name="Liu Y."/>
            <person name="Joly V."/>
            <person name="Sabar M."/>
            <person name="Matton D.P."/>
        </authorList>
    </citation>
    <scope>NUCLEOTIDE SEQUENCE</scope>
</reference>
<dbReference type="EMBL" id="GEDG01002215">
    <property type="protein sequence ID" value="JAP36176.1"/>
    <property type="molecule type" value="Transcribed_RNA"/>
</dbReference>
<dbReference type="AlphaFoldDB" id="A0A0V0IW17"/>
<sequence>MMTEEAYDDNDLKWPNYFQIRNCREEQFNHLWETSGVKPMDAEREQICYLRLILVIFEACSGLKVNWRKSDIFLVKEEQQIQSGKYFEVQDRGVAHNLFGNAIGC</sequence>
<organism evidence="1">
    <name type="scientific">Solanum chacoense</name>
    <name type="common">Chaco potato</name>
    <dbReference type="NCBI Taxonomy" id="4108"/>
    <lineage>
        <taxon>Eukaryota</taxon>
        <taxon>Viridiplantae</taxon>
        <taxon>Streptophyta</taxon>
        <taxon>Embryophyta</taxon>
        <taxon>Tracheophyta</taxon>
        <taxon>Spermatophyta</taxon>
        <taxon>Magnoliopsida</taxon>
        <taxon>eudicotyledons</taxon>
        <taxon>Gunneridae</taxon>
        <taxon>Pentapetalae</taxon>
        <taxon>asterids</taxon>
        <taxon>lamiids</taxon>
        <taxon>Solanales</taxon>
        <taxon>Solanaceae</taxon>
        <taxon>Solanoideae</taxon>
        <taxon>Solaneae</taxon>
        <taxon>Solanum</taxon>
    </lineage>
</organism>
<dbReference type="EMBL" id="GEDG01002226">
    <property type="protein sequence ID" value="JAP36166.1"/>
    <property type="molecule type" value="Transcribed_RNA"/>
</dbReference>
<proteinExistence type="predicted"/>
<name>A0A0V0IW17_SOLCH</name>
<dbReference type="EMBL" id="GEDG01002225">
    <property type="protein sequence ID" value="JAP36167.1"/>
    <property type="molecule type" value="Transcribed_RNA"/>
</dbReference>
<dbReference type="EMBL" id="GEDG01002214">
    <property type="protein sequence ID" value="JAP36177.1"/>
    <property type="molecule type" value="Transcribed_RNA"/>
</dbReference>